<dbReference type="InterPro" id="IPR058647">
    <property type="entry name" value="BSH_CzcB-like"/>
</dbReference>
<dbReference type="GO" id="GO:0022857">
    <property type="term" value="F:transmembrane transporter activity"/>
    <property type="evidence" value="ECO:0007669"/>
    <property type="project" value="InterPro"/>
</dbReference>
<dbReference type="PANTHER" id="PTHR30097:SF4">
    <property type="entry name" value="SLR6042 PROTEIN"/>
    <property type="match status" value="1"/>
</dbReference>
<name>A0A0F3IMU7_9GAMM</name>
<evidence type="ECO:0000313" key="4">
    <source>
        <dbReference type="EMBL" id="KJV08045.1"/>
    </source>
</evidence>
<dbReference type="GO" id="GO:0060003">
    <property type="term" value="P:copper ion export"/>
    <property type="evidence" value="ECO:0007669"/>
    <property type="project" value="TreeGrafter"/>
</dbReference>
<dbReference type="InterPro" id="IPR051909">
    <property type="entry name" value="MFP_Cation_Efflux"/>
</dbReference>
<dbReference type="SUPFAM" id="SSF111369">
    <property type="entry name" value="HlyD-like secretion proteins"/>
    <property type="match status" value="1"/>
</dbReference>
<dbReference type="NCBIfam" id="TIGR01730">
    <property type="entry name" value="RND_mfp"/>
    <property type="match status" value="1"/>
</dbReference>
<evidence type="ECO:0000256" key="1">
    <source>
        <dbReference type="ARBA" id="ARBA00009477"/>
    </source>
</evidence>
<dbReference type="PANTHER" id="PTHR30097">
    <property type="entry name" value="CATION EFFLUX SYSTEM PROTEIN CUSB"/>
    <property type="match status" value="1"/>
</dbReference>
<keyword evidence="5" id="KW-1185">Reference proteome</keyword>
<comment type="similarity">
    <text evidence="1">Belongs to the membrane fusion protein (MFP) (TC 8.A.1) family.</text>
</comment>
<accession>A0A0F3IMU7</accession>
<proteinExistence type="inferred from homology"/>
<gene>
    <name evidence="4" type="ORF">VZ94_00625</name>
</gene>
<dbReference type="GO" id="GO:0015679">
    <property type="term" value="P:plasma membrane copper ion transport"/>
    <property type="evidence" value="ECO:0007669"/>
    <property type="project" value="TreeGrafter"/>
</dbReference>
<dbReference type="Gene3D" id="2.40.420.20">
    <property type="match status" value="1"/>
</dbReference>
<evidence type="ECO:0000313" key="5">
    <source>
        <dbReference type="Proteomes" id="UP000033684"/>
    </source>
</evidence>
<dbReference type="EMBL" id="LAJX01000005">
    <property type="protein sequence ID" value="KJV08045.1"/>
    <property type="molecule type" value="Genomic_DNA"/>
</dbReference>
<keyword evidence="2" id="KW-0813">Transport</keyword>
<dbReference type="Gene3D" id="2.40.50.100">
    <property type="match status" value="1"/>
</dbReference>
<dbReference type="InterPro" id="IPR006143">
    <property type="entry name" value="RND_pump_MFP"/>
</dbReference>
<sequence length="375" mass="40492">MVSVSLFSAQSSRALDNHVVLAEEQAKSLGIVLAKPEPVSHVPVLYAPAKVVIPPTQEYIISATQAGLVTKLNAAIGDKVNSGAVLAEMNSQDLLMAQRNYLKAESDLALAGFSYQRDKKLLDDGVIAQRRWQETSAMYQAAASELDEHRQLLGIAGMTDAEIAKLKKTHKLSGLLAVRAPITGVVLERMVVAGARLDSLSPLFKIANLDELWLEINIPQERINQVKIGDKVLLEKPTNDSESLEQRETPVAIPVSAQISLIGQAVNPENQTILARAVLKHAPIDIRPGQRINTQIIQQNSQAAFIVPNTAIIQNERKSYVFVQTGQGFSVLPVNVLGKQGEQSTISGELTGNELIAVKGTVALKANWLGLGEGE</sequence>
<organism evidence="4 5">
    <name type="scientific">Methylocucumis oryzae</name>
    <dbReference type="NCBI Taxonomy" id="1632867"/>
    <lineage>
        <taxon>Bacteria</taxon>
        <taxon>Pseudomonadati</taxon>
        <taxon>Pseudomonadota</taxon>
        <taxon>Gammaproteobacteria</taxon>
        <taxon>Methylococcales</taxon>
        <taxon>Methylococcaceae</taxon>
        <taxon>Methylocucumis</taxon>
    </lineage>
</organism>
<dbReference type="PATRIC" id="fig|1632867.3.peg.4582"/>
<dbReference type="GO" id="GO:0030288">
    <property type="term" value="C:outer membrane-bounded periplasmic space"/>
    <property type="evidence" value="ECO:0007669"/>
    <property type="project" value="TreeGrafter"/>
</dbReference>
<dbReference type="Pfam" id="PF25973">
    <property type="entry name" value="BSH_CzcB"/>
    <property type="match status" value="1"/>
</dbReference>
<dbReference type="AlphaFoldDB" id="A0A0F3IMU7"/>
<evidence type="ECO:0000256" key="2">
    <source>
        <dbReference type="ARBA" id="ARBA00022448"/>
    </source>
</evidence>
<dbReference type="Gene3D" id="2.40.30.170">
    <property type="match status" value="1"/>
</dbReference>
<reference evidence="5" key="1">
    <citation type="submission" date="2015-03" db="EMBL/GenBank/DDBJ databases">
        <title>Draft genome sequence of a novel methanotroph (Sn10-6) isolated from flooded ricefield rhizosphere in India.</title>
        <authorList>
            <person name="Pandit P.S."/>
            <person name="Pore S.D."/>
            <person name="Arora P."/>
            <person name="Kapse N.G."/>
            <person name="Dhakephalkar P.K."/>
            <person name="Rahalkar M.C."/>
        </authorList>
    </citation>
    <scope>NUCLEOTIDE SEQUENCE [LARGE SCALE GENOMIC DNA]</scope>
    <source>
        <strain evidence="5">Sn10-6</strain>
    </source>
</reference>
<protein>
    <submittedName>
        <fullName evidence="4">RND transporter</fullName>
    </submittedName>
</protein>
<reference evidence="4 5" key="2">
    <citation type="journal article" date="2016" name="Microb. Ecol.">
        <title>Genome Characteristics of a Novel Type I Methanotroph (Sn10-6) Isolated from a Flooded Indian Rice Field.</title>
        <authorList>
            <person name="Rahalkar M.C."/>
            <person name="Pandit P.S."/>
            <person name="Dhakephalkar P.K."/>
            <person name="Pore S."/>
            <person name="Arora P."/>
            <person name="Kapse N."/>
        </authorList>
    </citation>
    <scope>NUCLEOTIDE SEQUENCE [LARGE SCALE GENOMIC DNA]</scope>
    <source>
        <strain evidence="4 5">Sn10-6</strain>
    </source>
</reference>
<dbReference type="Proteomes" id="UP000033684">
    <property type="component" value="Unassembled WGS sequence"/>
</dbReference>
<comment type="caution">
    <text evidence="4">The sequence shown here is derived from an EMBL/GenBank/DDBJ whole genome shotgun (WGS) entry which is preliminary data.</text>
</comment>
<evidence type="ECO:0000259" key="3">
    <source>
        <dbReference type="Pfam" id="PF25973"/>
    </source>
</evidence>
<dbReference type="GO" id="GO:0046914">
    <property type="term" value="F:transition metal ion binding"/>
    <property type="evidence" value="ECO:0007669"/>
    <property type="project" value="TreeGrafter"/>
</dbReference>
<dbReference type="Gene3D" id="1.10.287.470">
    <property type="entry name" value="Helix hairpin bin"/>
    <property type="match status" value="1"/>
</dbReference>
<dbReference type="GO" id="GO:0016020">
    <property type="term" value="C:membrane"/>
    <property type="evidence" value="ECO:0007669"/>
    <property type="project" value="InterPro"/>
</dbReference>
<feature type="domain" description="CzcB-like barrel-sandwich hybrid" evidence="3">
    <location>
        <begin position="61"/>
        <end position="208"/>
    </location>
</feature>